<proteinExistence type="predicted"/>
<dbReference type="RefSeq" id="XP_067714288.1">
    <property type="nucleotide sequence ID" value="XM_067858187.1"/>
</dbReference>
<reference evidence="2 3" key="1">
    <citation type="submission" date="2021-06" db="EMBL/GenBank/DDBJ databases">
        <title>Genome sequence of Babesia caballi.</title>
        <authorList>
            <person name="Yamagishi J."/>
            <person name="Kidaka T."/>
            <person name="Ochi A."/>
        </authorList>
    </citation>
    <scope>NUCLEOTIDE SEQUENCE [LARGE SCALE GENOMIC DNA]</scope>
    <source>
        <strain evidence="2">USDA-D6B2</strain>
    </source>
</reference>
<gene>
    <name evidence="2" type="ORF">BcabD6B2_16540</name>
</gene>
<dbReference type="EMBL" id="BPLF01000001">
    <property type="protein sequence ID" value="GIX62219.1"/>
    <property type="molecule type" value="Genomic_DNA"/>
</dbReference>
<dbReference type="GeneID" id="94193700"/>
<evidence type="ECO:0000256" key="1">
    <source>
        <dbReference type="SAM" id="MobiDB-lite"/>
    </source>
</evidence>
<evidence type="ECO:0000313" key="2">
    <source>
        <dbReference type="EMBL" id="GIX62219.1"/>
    </source>
</evidence>
<name>A0AAV4LU37_BABCB</name>
<evidence type="ECO:0000313" key="3">
    <source>
        <dbReference type="Proteomes" id="UP001497744"/>
    </source>
</evidence>
<sequence>MPAVGKLGVLAAHVQLRHVHVEHAVAPPVEARQHPRKHPRLRVVELHRRAPGLLQVRRQGHLRRPQRTEVVQPAHHLPAPARVRVSQRSRQRLQHPHRNHCEVVEKLVALVQRLHRVHLQVPLPLPQRLRRALRQPLQALVPQHVHAPVLDAHEQQVRHEGHHSAHHLRLELPRDHRVDRVPQRLEAGGVQSLQQRRRPRPVAHRRRQLEKRGEQLRPLRAPLLLQAHSHLEPHEPPEPRRQEAVAHGRQLQFLRLLQVRQQRL</sequence>
<protein>
    <submittedName>
        <fullName evidence="2">Uncharacterized protein</fullName>
    </submittedName>
</protein>
<feature type="compositionally biased region" description="Basic residues" evidence="1">
    <location>
        <begin position="195"/>
        <end position="209"/>
    </location>
</feature>
<feature type="region of interest" description="Disordered" evidence="1">
    <location>
        <begin position="155"/>
        <end position="220"/>
    </location>
</feature>
<dbReference type="AlphaFoldDB" id="A0AAV4LU37"/>
<accession>A0AAV4LU37</accession>
<dbReference type="Proteomes" id="UP001497744">
    <property type="component" value="Unassembled WGS sequence"/>
</dbReference>
<organism evidence="2 3">
    <name type="scientific">Babesia caballi</name>
    <dbReference type="NCBI Taxonomy" id="5871"/>
    <lineage>
        <taxon>Eukaryota</taxon>
        <taxon>Sar</taxon>
        <taxon>Alveolata</taxon>
        <taxon>Apicomplexa</taxon>
        <taxon>Aconoidasida</taxon>
        <taxon>Piroplasmida</taxon>
        <taxon>Babesiidae</taxon>
        <taxon>Babesia</taxon>
    </lineage>
</organism>
<feature type="compositionally biased region" description="Basic and acidic residues" evidence="1">
    <location>
        <begin position="155"/>
        <end position="183"/>
    </location>
</feature>
<comment type="caution">
    <text evidence="2">The sequence shown here is derived from an EMBL/GenBank/DDBJ whole genome shotgun (WGS) entry which is preliminary data.</text>
</comment>
<keyword evidence="3" id="KW-1185">Reference proteome</keyword>